<dbReference type="Proteomes" id="UP000006919">
    <property type="component" value="Chromosome"/>
</dbReference>
<evidence type="ECO:0000313" key="6">
    <source>
        <dbReference type="Proteomes" id="UP000006919"/>
    </source>
</evidence>
<dbReference type="PANTHER" id="PTHR32347:SF14">
    <property type="entry name" value="EFFLUX SYSTEM COMPONENT YKNX-RELATED"/>
    <property type="match status" value="1"/>
</dbReference>
<comment type="subcellular location">
    <subcellularLocation>
        <location evidence="1">Cell envelope</location>
    </subcellularLocation>
</comment>
<feature type="compositionally biased region" description="Acidic residues" evidence="4">
    <location>
        <begin position="146"/>
        <end position="169"/>
    </location>
</feature>
<name>E6UBU6_RUMA7</name>
<dbReference type="AlphaFoldDB" id="E6UBU6"/>
<feature type="compositionally biased region" description="Acidic residues" evidence="4">
    <location>
        <begin position="299"/>
        <end position="314"/>
    </location>
</feature>
<evidence type="ECO:0000256" key="3">
    <source>
        <dbReference type="SAM" id="Coils"/>
    </source>
</evidence>
<gene>
    <name evidence="5" type="ordered locus">Rumal_0126</name>
</gene>
<dbReference type="GO" id="GO:0030313">
    <property type="term" value="C:cell envelope"/>
    <property type="evidence" value="ECO:0007669"/>
    <property type="project" value="UniProtKB-SubCell"/>
</dbReference>
<dbReference type="PANTHER" id="PTHR32347">
    <property type="entry name" value="EFFLUX SYSTEM COMPONENT YKNX-RELATED"/>
    <property type="match status" value="1"/>
</dbReference>
<dbReference type="EMBL" id="CP002403">
    <property type="protein sequence ID" value="ADU20688.1"/>
    <property type="molecule type" value="Genomic_DNA"/>
</dbReference>
<dbReference type="RefSeq" id="WP_013496882.1">
    <property type="nucleotide sequence ID" value="NC_014833.1"/>
</dbReference>
<dbReference type="eggNOG" id="COG0845">
    <property type="taxonomic scope" value="Bacteria"/>
</dbReference>
<feature type="region of interest" description="Disordered" evidence="4">
    <location>
        <begin position="391"/>
        <end position="410"/>
    </location>
</feature>
<organism evidence="5 6">
    <name type="scientific">Ruminococcus albus (strain ATCC 27210 / DSM 20455 / JCM 14654 / NCDO 2250 / 7)</name>
    <dbReference type="NCBI Taxonomy" id="697329"/>
    <lineage>
        <taxon>Bacteria</taxon>
        <taxon>Bacillati</taxon>
        <taxon>Bacillota</taxon>
        <taxon>Clostridia</taxon>
        <taxon>Eubacteriales</taxon>
        <taxon>Oscillospiraceae</taxon>
        <taxon>Ruminococcus</taxon>
    </lineage>
</organism>
<evidence type="ECO:0000256" key="4">
    <source>
        <dbReference type="SAM" id="MobiDB-lite"/>
    </source>
</evidence>
<evidence type="ECO:0000256" key="2">
    <source>
        <dbReference type="ARBA" id="ARBA00023054"/>
    </source>
</evidence>
<sequence length="609" mass="69190">MKKLIILLLCVAVLGGGGYFGIKKYKDSKQEKVIVDVVPVNLMMLPSDYFDYYFDDIDGEIVASNTQRVYIDTEKLVKKVYVEEGQSVKKGDAILEYDMTVVELELAQKENAVKIVEQDIKMAKKELEKIKTYKPSEDAPQPPEPDYPDFPDDMPDDSIPDDSIPDDIDPDIPDGPPAQLITDVVKPAFTPAEGVGTMEMPYIINCTQEAEISKEFMIRMASEKKYAEICVYDEAFRYLFKWIIVPAEKTAPEELVSWKVCDGITIDEDGNPSIDTDVKHYGKLSFTHPTTKEKNEDSSMPEDENTEPEIPEEPEEYFEDYEPAENYIDPDSNDYIYSREDIKGMISDKEDEIKQLELDLKGAKFELSTAKKRKIDGKLYAEMDGIVKKIGKASGEESDEEEPVEEDEEDIYEEPSADDRAFAVIQGEGGSEVIFDVTELNLLNIQIGDPMTLTSWDTGNEGKAEVTKIDNEPVSYNSHSWGENPNNSTYRVHAKLTEGEENFSLDDWIQVRPDKKNTDTNKSSDSIYLPIHYVRQEGGDYYIMKADEDGRLKKQYVKVGQIMYGYIIEIKGGLSYKDKICFPFGKDVKEGAKTRETTEILQPENMDIF</sequence>
<dbReference type="OrthoDB" id="2047779at2"/>
<feature type="region of interest" description="Disordered" evidence="4">
    <location>
        <begin position="285"/>
        <end position="314"/>
    </location>
</feature>
<dbReference type="HOGENOM" id="CLU_024493_0_0_9"/>
<evidence type="ECO:0000313" key="5">
    <source>
        <dbReference type="EMBL" id="ADU20688.1"/>
    </source>
</evidence>
<dbReference type="InterPro" id="IPR050465">
    <property type="entry name" value="UPF0194_transport"/>
</dbReference>
<feature type="compositionally biased region" description="Acidic residues" evidence="4">
    <location>
        <begin position="396"/>
        <end position="410"/>
    </location>
</feature>
<dbReference type="KEGG" id="ral:Rumal_0126"/>
<protein>
    <submittedName>
        <fullName evidence="5">Secretion protein HlyD family protein</fullName>
    </submittedName>
</protein>
<feature type="coiled-coil region" evidence="3">
    <location>
        <begin position="99"/>
        <end position="126"/>
    </location>
</feature>
<dbReference type="STRING" id="697329.Rumal_0126"/>
<keyword evidence="2 3" id="KW-0175">Coiled coil</keyword>
<evidence type="ECO:0000256" key="1">
    <source>
        <dbReference type="ARBA" id="ARBA00004196"/>
    </source>
</evidence>
<accession>E6UBU6</accession>
<feature type="region of interest" description="Disordered" evidence="4">
    <location>
        <begin position="131"/>
        <end position="169"/>
    </location>
</feature>
<feature type="coiled-coil region" evidence="3">
    <location>
        <begin position="339"/>
        <end position="373"/>
    </location>
</feature>
<proteinExistence type="predicted"/>
<reference evidence="5 6" key="1">
    <citation type="journal article" date="2011" name="J. Bacteriol.">
        <title>Complete genome of the cellulolytic ruminal bacterium Ruminococcus albus 7.</title>
        <authorList>
            <person name="Suen G."/>
            <person name="Stevenson D.M."/>
            <person name="Bruce D.C."/>
            <person name="Chertkov O."/>
            <person name="Copeland A."/>
            <person name="Cheng J.F."/>
            <person name="Detter C."/>
            <person name="Detter J.C."/>
            <person name="Goodwin L.A."/>
            <person name="Han C.S."/>
            <person name="Hauser L.J."/>
            <person name="Ivanova N.N."/>
            <person name="Kyrpides N.C."/>
            <person name="Land M.L."/>
            <person name="Lapidus A."/>
            <person name="Lucas S."/>
            <person name="Ovchinnikova G."/>
            <person name="Pitluck S."/>
            <person name="Tapia R."/>
            <person name="Woyke T."/>
            <person name="Boyum J."/>
            <person name="Mead D."/>
            <person name="Weimer P.J."/>
        </authorList>
    </citation>
    <scope>NUCLEOTIDE SEQUENCE [LARGE SCALE GENOMIC DNA]</scope>
    <source>
        <strain evidence="6">ATCC 27210 / DSM 20455 / JCM 14654 / NCDO 2250 / 7</strain>
    </source>
</reference>